<dbReference type="PANTHER" id="PTHR34596:SF2">
    <property type="entry name" value="CHITOPORIN"/>
    <property type="match status" value="1"/>
</dbReference>
<dbReference type="PANTHER" id="PTHR34596">
    <property type="entry name" value="CHITOPORIN"/>
    <property type="match status" value="1"/>
</dbReference>
<evidence type="ECO:0000256" key="2">
    <source>
        <dbReference type="ARBA" id="ARBA00022448"/>
    </source>
</evidence>
<dbReference type="GO" id="GO:0016020">
    <property type="term" value="C:membrane"/>
    <property type="evidence" value="ECO:0007669"/>
    <property type="project" value="InterPro"/>
</dbReference>
<keyword evidence="7" id="KW-1185">Reference proteome</keyword>
<protein>
    <submittedName>
        <fullName evidence="6">Outer membrane porin, OprD family</fullName>
    </submittedName>
</protein>
<dbReference type="Pfam" id="PF03573">
    <property type="entry name" value="OprD"/>
    <property type="match status" value="1"/>
</dbReference>
<dbReference type="InterPro" id="IPR005318">
    <property type="entry name" value="OM_porin_bac"/>
</dbReference>
<dbReference type="RefSeq" id="WP_125433105.1">
    <property type="nucleotide sequence ID" value="NZ_RWIS01000014.1"/>
</dbReference>
<evidence type="ECO:0000256" key="5">
    <source>
        <dbReference type="SAM" id="SignalP"/>
    </source>
</evidence>
<comment type="similarity">
    <text evidence="1">Belongs to the outer membrane porin (Opr) (TC 1.B.25) family.</text>
</comment>
<dbReference type="Proteomes" id="UP000280066">
    <property type="component" value="Unassembled WGS sequence"/>
</dbReference>
<dbReference type="EMBL" id="RWIS01000014">
    <property type="protein sequence ID" value="RSK24963.1"/>
    <property type="molecule type" value="Genomic_DNA"/>
</dbReference>
<name>A0A3R9LVK3_9BACT</name>
<keyword evidence="3 5" id="KW-0732">Signal</keyword>
<evidence type="ECO:0000313" key="6">
    <source>
        <dbReference type="EMBL" id="RSK24963.1"/>
    </source>
</evidence>
<gene>
    <name evidence="6" type="ORF">EI290_18225</name>
</gene>
<dbReference type="AlphaFoldDB" id="A0A3R9LVK3"/>
<keyword evidence="2" id="KW-0813">Transport</keyword>
<dbReference type="OrthoDB" id="862900at2"/>
<evidence type="ECO:0000256" key="3">
    <source>
        <dbReference type="ARBA" id="ARBA00022729"/>
    </source>
</evidence>
<organism evidence="6 7">
    <name type="scientific">Hymenobacter metallilatus</name>
    <dbReference type="NCBI Taxonomy" id="2493666"/>
    <lineage>
        <taxon>Bacteria</taxon>
        <taxon>Pseudomonadati</taxon>
        <taxon>Bacteroidota</taxon>
        <taxon>Cytophagia</taxon>
        <taxon>Cytophagales</taxon>
        <taxon>Hymenobacteraceae</taxon>
        <taxon>Hymenobacter</taxon>
    </lineage>
</organism>
<dbReference type="InterPro" id="IPR023614">
    <property type="entry name" value="Porin_dom_sf"/>
</dbReference>
<evidence type="ECO:0000256" key="4">
    <source>
        <dbReference type="SAM" id="MobiDB-lite"/>
    </source>
</evidence>
<dbReference type="Gene3D" id="2.40.160.10">
    <property type="entry name" value="Porin"/>
    <property type="match status" value="1"/>
</dbReference>
<reference evidence="6 7" key="1">
    <citation type="submission" date="2018-12" db="EMBL/GenBank/DDBJ databases">
        <authorList>
            <person name="Feng G."/>
            <person name="Zhu H."/>
        </authorList>
    </citation>
    <scope>NUCLEOTIDE SEQUENCE [LARGE SCALE GENOMIC DNA]</scope>
    <source>
        <strain evidence="6 7">9PBR-2</strain>
    </source>
</reference>
<proteinExistence type="inferred from homology"/>
<sequence length="497" mass="54970">MPTRNWPRPNKSFALPRTLRLLVASLLLPAVAWAQHAEPALTRPVTGRTQLPPYPAPTAPDTVQARSLPEAFGRGRWHGRVRSYSMATLNQGHYPDYYAQGLGAGARFETASFHGLQVGVGGFFWANLASNDLATPDSLTGAVSRYEVGLFDVTNPGRRRLTGRAEELFLRYRWRQSTLTLGRQLLTTPLLNPQDGRLSPNYAEGLWLELRELPRTTLSAGWLTGLAVRSTTDWTSVGGSVGLYPAGVTEAGQRALYAGNLHSRGLGIVGVNRQVGARTTAQVWNYYADNLFNASFAELTTGRVLGMGQLTLGTQYHYQRTVGTGGNANPQLAYSAPGRRAHALSTRLGYQRGAWSVSGNYTRITRTGRFLFPREWGREPFYTFLPREREEGFGGVDAAALLGGYTFAQVPGLKAEAGYGHYYLPDVKNTRLNKYGMPSYRQLNASLTYAFPGWAKGLRGQLLYVYKGRLGNTYGEARYEVNKVDLHLVNLILNYDF</sequence>
<comment type="caution">
    <text evidence="6">The sequence shown here is derived from an EMBL/GenBank/DDBJ whole genome shotgun (WGS) entry which is preliminary data.</text>
</comment>
<evidence type="ECO:0000256" key="1">
    <source>
        <dbReference type="ARBA" id="ARBA00009075"/>
    </source>
</evidence>
<evidence type="ECO:0000313" key="7">
    <source>
        <dbReference type="Proteomes" id="UP000280066"/>
    </source>
</evidence>
<dbReference type="GO" id="GO:0015288">
    <property type="term" value="F:porin activity"/>
    <property type="evidence" value="ECO:0007669"/>
    <property type="project" value="TreeGrafter"/>
</dbReference>
<feature type="chain" id="PRO_5018780611" evidence="5">
    <location>
        <begin position="35"/>
        <end position="497"/>
    </location>
</feature>
<accession>A0A3R9LVK3</accession>
<feature type="region of interest" description="Disordered" evidence="4">
    <location>
        <begin position="44"/>
        <end position="64"/>
    </location>
</feature>
<feature type="signal peptide" evidence="5">
    <location>
        <begin position="1"/>
        <end position="34"/>
    </location>
</feature>